<feature type="compositionally biased region" description="Polar residues" evidence="1">
    <location>
        <begin position="558"/>
        <end position="577"/>
    </location>
</feature>
<sequence>MRLRLTVQRQGLPSTFVLWDVRQSSGPQGPGLTISQFLDQVNDVIPLEGGDWGLEDYALEVGGFECLHFTELRNILKEDDEVCIRPLQTTDLRVRTISGRHQISEDGKHLIDGVAFGRPFLRKASRPAVRIPPRKRPRITYDEDNDDEIEDARSGREVVVRADFENADGTGSSQGEEEDEDDDFEPEDEDALTDELRDLEEDQFRSDDASQAAAGTGRSSRRHALRPRHPQGLGLLEYFDKDGEALLSPYENPLLDKHYDDDPQQSRLPPKERKRRQPPGDQFPKPDMKGNLRDSSTSPEPAERRSSAGSNKSVRFKDTQEDTPVTILASESSDSDSDDEDDDDFQPDGSLTSDKENEPPTDDIEDDLETTKSSDSSSASWSDGDSASSSDSEQDDGNSGISSDEISDSSSSASSPDPDTNTKTMGNGASLSVVPAPGVPTSLSGECDDATKELQSPQKDAVSPDTPVDDHRLPPPRISQPMNPPHSGKRKTQQRNARRSKLKRRIRLINQGILPAGITPSEAQKYIDDNRIEDKGLSATAAPSDDGPGDRDMGDSVSIASTQGNPPQAPQNETAQQGAVDLEGSSTTIRENLGPLSTNDGPTPDTAPSKDASSSSPQTPSVQVEDSLQQSLDPETAVESAEGHPNGGMPKEQTSPSQPRRARLDVESSSRLLFGALGLKAPKTPEDASALQAKLMRDTKPAFKPQVDGVDDASALAADEGTTSVTDDLHAKNPVVGGDASAIEDESWREKINLMAVECCYDDITLSEPPFPFVQRWDPQQQYGYGTDRVKKSKKNKNKKRKRNDRMYYETQDDDGYFDEHSNHSQNKTPRWEDYEAPTAEAKFRKNEPSMNRQSIPYDNDQYAQAVSNQLMRETMDSAEAAQEPLVFEDLPPFRAVIAFKKFEMSVEHGWQPYISAHRTARVDGLQEDGSVEMTWAKRDQPKSRKQYDEATGERILENFEMPGFEEDDEDEDPSKTVVMFSELIEPVLIRSAEDEETTGVAQKAEHMSGLSSDKHNEEQELQDAQAQAVEGKRPLPSLETTTAVSDVQVRSSQPIEEASEDGDKQETPSATLRGDIDFRAIEKSNTVIAAERLLDRINGKTNASTEIKANHINIPFEKQPSSPARHEISQVMRDAGWRSSIDDDLKRQMEMHRSASPTPTPPEHNKSTLNDIPSPKFHGFYSPPSNRYDEARSQSPTPNGLQHSNEQVSESRHSDMDGDEAPLSSATKTDKSIHYPSLPQLEDSSEIYPDQRQHRSSSLYNDHSETTPQPISPPSLRRLTDHAKSPTPTPTPLSSFKDQKKDDKASNPLNGTANDSDSDELPPLFSQAFENRMSQELDIKSEPSSNNPSPAPKRKPKAAAAAAAAWASRNKANHPNGGTGISQQRSSTRTWSSLDNDSVDSGNYAVSQIQSSQFLPPTQTQQSQIVDLTLTSSSDPLVEFDDTFEDGDESWRPSSSLPAGSGWIGKKSSSTRRGKWKDEMDGDEDSWVREPGSMRSSAPPVRSSVGAKARRARRRGVGG</sequence>
<feature type="compositionally biased region" description="Basic and acidic residues" evidence="1">
    <location>
        <begin position="938"/>
        <end position="958"/>
    </location>
</feature>
<dbReference type="Pfam" id="PF24054">
    <property type="entry name" value="DUF7357"/>
    <property type="match status" value="1"/>
</dbReference>
<feature type="compositionally biased region" description="Low complexity" evidence="1">
    <location>
        <begin position="604"/>
        <end position="624"/>
    </location>
</feature>
<feature type="region of interest" description="Disordered" evidence="1">
    <location>
        <begin position="784"/>
        <end position="834"/>
    </location>
</feature>
<organism evidence="3 4">
    <name type="scientific">Ramalina farinacea</name>
    <dbReference type="NCBI Taxonomy" id="258253"/>
    <lineage>
        <taxon>Eukaryota</taxon>
        <taxon>Fungi</taxon>
        <taxon>Dikarya</taxon>
        <taxon>Ascomycota</taxon>
        <taxon>Pezizomycotina</taxon>
        <taxon>Lecanoromycetes</taxon>
        <taxon>OSLEUM clade</taxon>
        <taxon>Lecanoromycetidae</taxon>
        <taxon>Lecanorales</taxon>
        <taxon>Lecanorineae</taxon>
        <taxon>Ramalinaceae</taxon>
        <taxon>Ramalina</taxon>
    </lineage>
</organism>
<feature type="compositionally biased region" description="Basic residues" evidence="1">
    <location>
        <begin position="487"/>
        <end position="507"/>
    </location>
</feature>
<feature type="compositionally biased region" description="Low complexity" evidence="1">
    <location>
        <begin position="1383"/>
        <end position="1394"/>
    </location>
</feature>
<feature type="compositionally biased region" description="Basic and acidic residues" evidence="1">
    <location>
        <begin position="525"/>
        <end position="536"/>
    </location>
</feature>
<comment type="caution">
    <text evidence="3">The sequence shown here is derived from an EMBL/GenBank/DDBJ whole genome shotgun (WGS) entry which is preliminary data.</text>
</comment>
<feature type="region of interest" description="Disordered" evidence="1">
    <location>
        <begin position="249"/>
        <end position="668"/>
    </location>
</feature>
<feature type="compositionally biased region" description="Acidic residues" evidence="1">
    <location>
        <begin position="359"/>
        <end position="368"/>
    </location>
</feature>
<keyword evidence="4" id="KW-1185">Reference proteome</keyword>
<feature type="region of interest" description="Disordered" evidence="1">
    <location>
        <begin position="1438"/>
        <end position="1520"/>
    </location>
</feature>
<feature type="compositionally biased region" description="Basic residues" evidence="1">
    <location>
        <begin position="1509"/>
        <end position="1520"/>
    </location>
</feature>
<feature type="compositionally biased region" description="Acidic residues" evidence="1">
    <location>
        <begin position="1439"/>
        <end position="1449"/>
    </location>
</feature>
<feature type="compositionally biased region" description="Polar residues" evidence="1">
    <location>
        <begin position="1194"/>
        <end position="1209"/>
    </location>
</feature>
<feature type="compositionally biased region" description="Acidic residues" evidence="1">
    <location>
        <begin position="175"/>
        <end position="201"/>
    </location>
</feature>
<name>A0AA43TSS3_9LECA</name>
<feature type="compositionally biased region" description="Polar residues" evidence="1">
    <location>
        <begin position="1395"/>
        <end position="1405"/>
    </location>
</feature>
<dbReference type="InterPro" id="IPR055781">
    <property type="entry name" value="DUF7357"/>
</dbReference>
<feature type="compositionally biased region" description="Low complexity" evidence="1">
    <location>
        <begin position="373"/>
        <end position="419"/>
    </location>
</feature>
<gene>
    <name evidence="3" type="ORF">OHK93_001341</name>
</gene>
<dbReference type="Proteomes" id="UP001161017">
    <property type="component" value="Unassembled WGS sequence"/>
</dbReference>
<feature type="region of interest" description="Disordered" evidence="1">
    <location>
        <begin position="938"/>
        <end position="974"/>
    </location>
</feature>
<feature type="region of interest" description="Disordered" evidence="1">
    <location>
        <begin position="1152"/>
        <end position="1405"/>
    </location>
</feature>
<proteinExistence type="predicted"/>
<evidence type="ECO:0000256" key="1">
    <source>
        <dbReference type="SAM" id="MobiDB-lite"/>
    </source>
</evidence>
<evidence type="ECO:0000259" key="2">
    <source>
        <dbReference type="Pfam" id="PF24054"/>
    </source>
</evidence>
<dbReference type="EMBL" id="JAPUFD010000011">
    <property type="protein sequence ID" value="MDI1490141.1"/>
    <property type="molecule type" value="Genomic_DNA"/>
</dbReference>
<feature type="domain" description="DUF7357" evidence="2">
    <location>
        <begin position="1"/>
        <end position="134"/>
    </location>
</feature>
<feature type="compositionally biased region" description="Acidic residues" evidence="1">
    <location>
        <begin position="333"/>
        <end position="346"/>
    </location>
</feature>
<feature type="compositionally biased region" description="Polar residues" evidence="1">
    <location>
        <begin position="584"/>
        <end position="601"/>
    </location>
</feature>
<feature type="compositionally biased region" description="Basic residues" evidence="1">
    <location>
        <begin position="219"/>
        <end position="229"/>
    </location>
</feature>
<protein>
    <recommendedName>
        <fullName evidence="2">DUF7357 domain-containing protein</fullName>
    </recommendedName>
</protein>
<feature type="compositionally biased region" description="Pro residues" evidence="1">
    <location>
        <begin position="475"/>
        <end position="484"/>
    </location>
</feature>
<reference evidence="3" key="1">
    <citation type="journal article" date="2023" name="Genome Biol. Evol.">
        <title>First Whole Genome Sequence and Flow Cytometry Genome Size Data for the Lichen-Forming Fungus Ramalina farinacea (Ascomycota).</title>
        <authorList>
            <person name="Llewellyn T."/>
            <person name="Mian S."/>
            <person name="Hill R."/>
            <person name="Leitch I.J."/>
            <person name="Gaya E."/>
        </authorList>
    </citation>
    <scope>NUCLEOTIDE SEQUENCE</scope>
    <source>
        <strain evidence="3">LIQ254RAFAR</strain>
    </source>
</reference>
<feature type="region of interest" description="Disordered" evidence="1">
    <location>
        <begin position="990"/>
        <end position="1076"/>
    </location>
</feature>
<feature type="compositionally biased region" description="Basic residues" evidence="1">
    <location>
        <begin position="791"/>
        <end position="804"/>
    </location>
</feature>
<feature type="compositionally biased region" description="Polar residues" evidence="1">
    <location>
        <begin position="421"/>
        <end position="430"/>
    </location>
</feature>
<feature type="compositionally biased region" description="Acidic residues" evidence="1">
    <location>
        <begin position="964"/>
        <end position="973"/>
    </location>
</feature>
<evidence type="ECO:0000313" key="3">
    <source>
        <dbReference type="EMBL" id="MDI1490141.1"/>
    </source>
</evidence>
<feature type="region of interest" description="Disordered" evidence="1">
    <location>
        <begin position="127"/>
        <end position="232"/>
    </location>
</feature>
<evidence type="ECO:0000313" key="4">
    <source>
        <dbReference type="Proteomes" id="UP001161017"/>
    </source>
</evidence>
<feature type="compositionally biased region" description="Polar residues" evidence="1">
    <location>
        <begin position="1039"/>
        <end position="1055"/>
    </location>
</feature>
<feature type="compositionally biased region" description="Basic and acidic residues" evidence="1">
    <location>
        <begin position="151"/>
        <end position="164"/>
    </location>
</feature>
<feature type="compositionally biased region" description="Low complexity" evidence="1">
    <location>
        <begin position="1359"/>
        <end position="1371"/>
    </location>
</feature>
<accession>A0AA43TSS3</accession>
<feature type="compositionally biased region" description="Polar residues" evidence="1">
    <location>
        <begin position="1257"/>
        <end position="1270"/>
    </location>
</feature>